<evidence type="ECO:0000256" key="5">
    <source>
        <dbReference type="ARBA" id="ARBA00022692"/>
    </source>
</evidence>
<keyword evidence="4" id="KW-1003">Cell membrane</keyword>
<evidence type="ECO:0000313" key="15">
    <source>
        <dbReference type="Proteomes" id="UP001168821"/>
    </source>
</evidence>
<accession>A0AA38I7F0</accession>
<keyword evidence="10" id="KW-0325">Glycoprotein</keyword>
<evidence type="ECO:0000256" key="8">
    <source>
        <dbReference type="ARBA" id="ARBA00023157"/>
    </source>
</evidence>
<evidence type="ECO:0000256" key="13">
    <source>
        <dbReference type="SAM" id="Phobius"/>
    </source>
</evidence>
<comment type="subcellular location">
    <subcellularLocation>
        <location evidence="2">Cell membrane</location>
        <topology evidence="2">Multi-pass membrane protein</topology>
    </subcellularLocation>
    <subcellularLocation>
        <location evidence="1">Membrane</location>
        <location evidence="1">Caveola</location>
        <topology evidence="1">Multi-pass membrane protein</topology>
    </subcellularLocation>
</comment>
<evidence type="ECO:0000256" key="3">
    <source>
        <dbReference type="ARBA" id="ARBA00010532"/>
    </source>
</evidence>
<keyword evidence="8" id="KW-1015">Disulfide bond</keyword>
<dbReference type="Proteomes" id="UP001168821">
    <property type="component" value="Unassembled WGS sequence"/>
</dbReference>
<dbReference type="GO" id="GO:0005044">
    <property type="term" value="F:scavenger receptor activity"/>
    <property type="evidence" value="ECO:0007669"/>
    <property type="project" value="TreeGrafter"/>
</dbReference>
<keyword evidence="5 13" id="KW-0812">Transmembrane</keyword>
<evidence type="ECO:0000256" key="11">
    <source>
        <dbReference type="ARBA" id="ARBA00040821"/>
    </source>
</evidence>
<comment type="caution">
    <text evidence="14">The sequence shown here is derived from an EMBL/GenBank/DDBJ whole genome shotgun (WGS) entry which is preliminary data.</text>
</comment>
<dbReference type="Pfam" id="PF01130">
    <property type="entry name" value="CD36"/>
    <property type="match status" value="1"/>
</dbReference>
<evidence type="ECO:0000256" key="6">
    <source>
        <dbReference type="ARBA" id="ARBA00022989"/>
    </source>
</evidence>
<keyword evidence="6 13" id="KW-1133">Transmembrane helix</keyword>
<organism evidence="14 15">
    <name type="scientific">Zophobas morio</name>
    <dbReference type="NCBI Taxonomy" id="2755281"/>
    <lineage>
        <taxon>Eukaryota</taxon>
        <taxon>Metazoa</taxon>
        <taxon>Ecdysozoa</taxon>
        <taxon>Arthropoda</taxon>
        <taxon>Hexapoda</taxon>
        <taxon>Insecta</taxon>
        <taxon>Pterygota</taxon>
        <taxon>Neoptera</taxon>
        <taxon>Endopterygota</taxon>
        <taxon>Coleoptera</taxon>
        <taxon>Polyphaga</taxon>
        <taxon>Cucujiformia</taxon>
        <taxon>Tenebrionidae</taxon>
        <taxon>Zophobas</taxon>
    </lineage>
</organism>
<gene>
    <name evidence="14" type="ORF">Zmor_016899</name>
</gene>
<evidence type="ECO:0000256" key="9">
    <source>
        <dbReference type="ARBA" id="ARBA00023170"/>
    </source>
</evidence>
<dbReference type="PRINTS" id="PR01609">
    <property type="entry name" value="CD36FAMILY"/>
</dbReference>
<dbReference type="GO" id="GO:0005737">
    <property type="term" value="C:cytoplasm"/>
    <property type="evidence" value="ECO:0007669"/>
    <property type="project" value="TreeGrafter"/>
</dbReference>
<dbReference type="AlphaFoldDB" id="A0AA38I7F0"/>
<keyword evidence="9" id="KW-0675">Receptor</keyword>
<dbReference type="PANTHER" id="PTHR11923:SF110">
    <property type="entry name" value="SCAVENGER RECEPTOR CLASS B MEMBER 1"/>
    <property type="match status" value="1"/>
</dbReference>
<feature type="transmembrane region" description="Helical" evidence="13">
    <location>
        <begin position="504"/>
        <end position="524"/>
    </location>
</feature>
<proteinExistence type="inferred from homology"/>
<evidence type="ECO:0000256" key="2">
    <source>
        <dbReference type="ARBA" id="ARBA00004651"/>
    </source>
</evidence>
<keyword evidence="7 13" id="KW-0472">Membrane</keyword>
<reference evidence="14" key="1">
    <citation type="journal article" date="2023" name="G3 (Bethesda)">
        <title>Whole genome assemblies of Zophobas morio and Tenebrio molitor.</title>
        <authorList>
            <person name="Kaur S."/>
            <person name="Stinson S.A."/>
            <person name="diCenzo G.C."/>
        </authorList>
    </citation>
    <scope>NUCLEOTIDE SEQUENCE</scope>
    <source>
        <strain evidence="14">QUZm001</strain>
    </source>
</reference>
<dbReference type="PANTHER" id="PTHR11923">
    <property type="entry name" value="SCAVENGER RECEPTOR CLASS B TYPE-1 SR-B1"/>
    <property type="match status" value="1"/>
</dbReference>
<evidence type="ECO:0000256" key="1">
    <source>
        <dbReference type="ARBA" id="ARBA00004189"/>
    </source>
</evidence>
<comment type="similarity">
    <text evidence="3">Belongs to the CD36 family.</text>
</comment>
<evidence type="ECO:0000313" key="14">
    <source>
        <dbReference type="EMBL" id="KAJ3650820.1"/>
    </source>
</evidence>
<protein>
    <recommendedName>
        <fullName evidence="11">Scavenger receptor class B member 1</fullName>
    </recommendedName>
    <alternativeName>
        <fullName evidence="12">SR-BI</fullName>
    </alternativeName>
</protein>
<evidence type="ECO:0000256" key="7">
    <source>
        <dbReference type="ARBA" id="ARBA00023136"/>
    </source>
</evidence>
<sequence length="547" mass="62340">MSRRTSETYAVPLKPSNLEKSCGQIFSKGPALTRDIFEKMQKDRRQIMGYEIETKQLWLLSGLLLLFILSTTGMIAMWFTEAFDNVVFSNLAIRPNQQSFNMWQKPIPKPLAKIYLFNYTNVPEYEIGNAKKLNVEELGPYVYEETLERVNIKVNGSHLSYQEHRVYKFMPELSKGRKQNDRVIIPNIPLFTAAALNKHAPFLARVGLSGLLNSLNAQPFLSLPADRIITGYEDNLYALAKSYMKLQNKHMKERFGLLGNAIGTRDDVVTINNGETDINQVGRFELVNGESNLNQWSTAECNDFSSSTDGSIFSPKLVRNRRPLQVYLKDMCRPLTYDFQKKVTILDGKIPAYRYALSNKAFDSPDRTPSNQCYCDLDNACPPQGVFNATSCFFGAPLFISYPHFYNADPSLKQAVTGLKSSPEYESYIDLHPTLGYTMSGKNRIQVNVQVNKAFGISQVQMFDDGTILPIAWFDYSLEDKTLPEDMVGIIFHSTFTLRSVEMGLKYGCLLTMGVTLFCILLVLRNRWTRRVRTSSIRPLRTEEERV</sequence>
<keyword evidence="15" id="KW-1185">Reference proteome</keyword>
<evidence type="ECO:0000256" key="12">
    <source>
        <dbReference type="ARBA" id="ARBA00042244"/>
    </source>
</evidence>
<feature type="transmembrane region" description="Helical" evidence="13">
    <location>
        <begin position="57"/>
        <end position="79"/>
    </location>
</feature>
<name>A0AA38I7F0_9CUCU</name>
<dbReference type="EMBL" id="JALNTZ010000005">
    <property type="protein sequence ID" value="KAJ3650820.1"/>
    <property type="molecule type" value="Genomic_DNA"/>
</dbReference>
<dbReference type="InterPro" id="IPR002159">
    <property type="entry name" value="CD36_fam"/>
</dbReference>
<dbReference type="GO" id="GO:0005901">
    <property type="term" value="C:caveola"/>
    <property type="evidence" value="ECO:0007669"/>
    <property type="project" value="UniProtKB-SubCell"/>
</dbReference>
<evidence type="ECO:0000256" key="10">
    <source>
        <dbReference type="ARBA" id="ARBA00023180"/>
    </source>
</evidence>
<evidence type="ECO:0000256" key="4">
    <source>
        <dbReference type="ARBA" id="ARBA00022475"/>
    </source>
</evidence>